<accession>A0A561S9Q1</accession>
<keyword evidence="1" id="KW-0732">Signal</keyword>
<keyword evidence="3" id="KW-1185">Reference proteome</keyword>
<evidence type="ECO:0008006" key="4">
    <source>
        <dbReference type="Google" id="ProtNLM"/>
    </source>
</evidence>
<dbReference type="AlphaFoldDB" id="A0A561S9Q1"/>
<dbReference type="Proteomes" id="UP000317940">
    <property type="component" value="Unassembled WGS sequence"/>
</dbReference>
<proteinExistence type="predicted"/>
<dbReference type="EMBL" id="VIWT01000009">
    <property type="protein sequence ID" value="TWF71598.1"/>
    <property type="molecule type" value="Genomic_DNA"/>
</dbReference>
<gene>
    <name evidence="2" type="ORF">FHX73_19228</name>
</gene>
<dbReference type="OrthoDB" id="4350981at2"/>
<organism evidence="2 3">
    <name type="scientific">Kitasatospora viridis</name>
    <dbReference type="NCBI Taxonomy" id="281105"/>
    <lineage>
        <taxon>Bacteria</taxon>
        <taxon>Bacillati</taxon>
        <taxon>Actinomycetota</taxon>
        <taxon>Actinomycetes</taxon>
        <taxon>Kitasatosporales</taxon>
        <taxon>Streptomycetaceae</taxon>
        <taxon>Kitasatospora</taxon>
    </lineage>
</organism>
<evidence type="ECO:0000256" key="1">
    <source>
        <dbReference type="SAM" id="SignalP"/>
    </source>
</evidence>
<protein>
    <recommendedName>
        <fullName evidence="4">Peptidase inhibitor family I36</fullName>
    </recommendedName>
</protein>
<comment type="caution">
    <text evidence="2">The sequence shown here is derived from an EMBL/GenBank/DDBJ whole genome shotgun (WGS) entry which is preliminary data.</text>
</comment>
<name>A0A561S9Q1_9ACTN</name>
<dbReference type="RefSeq" id="WP_145911791.1">
    <property type="nucleotide sequence ID" value="NZ_BAAAMZ010000047.1"/>
</dbReference>
<evidence type="ECO:0000313" key="2">
    <source>
        <dbReference type="EMBL" id="TWF71598.1"/>
    </source>
</evidence>
<reference evidence="2 3" key="1">
    <citation type="submission" date="2019-06" db="EMBL/GenBank/DDBJ databases">
        <title>Sequencing the genomes of 1000 actinobacteria strains.</title>
        <authorList>
            <person name="Klenk H.-P."/>
        </authorList>
    </citation>
    <scope>NUCLEOTIDE SEQUENCE [LARGE SCALE GENOMIC DNA]</scope>
    <source>
        <strain evidence="2 3">DSM 44826</strain>
    </source>
</reference>
<sequence length="145" mass="14877">MTALHTRIALFAATAGLAAGGMMLATPASAGTIPGGDEDICGVQLCLTFNSNGEGSEWYSDTPEVSDLGGAQFGQGPTTSGGNCIGCLVKNNAAWGANGGYQSVYVYVNSAAYGWGAYDLIEPGGEGNLMTTYNNEASYSIYYRG</sequence>
<feature type="chain" id="PRO_5021869471" description="Peptidase inhibitor family I36" evidence="1">
    <location>
        <begin position="31"/>
        <end position="145"/>
    </location>
</feature>
<feature type="signal peptide" evidence="1">
    <location>
        <begin position="1"/>
        <end position="30"/>
    </location>
</feature>
<evidence type="ECO:0000313" key="3">
    <source>
        <dbReference type="Proteomes" id="UP000317940"/>
    </source>
</evidence>